<feature type="domain" description="Major facilitator superfamily (MFS) profile" evidence="9">
    <location>
        <begin position="45"/>
        <end position="426"/>
    </location>
</feature>
<dbReference type="Proteomes" id="UP000677228">
    <property type="component" value="Unassembled WGS sequence"/>
</dbReference>
<feature type="transmembrane region" description="Helical" evidence="8">
    <location>
        <begin position="210"/>
        <end position="228"/>
    </location>
</feature>
<dbReference type="GO" id="GO:0015842">
    <property type="term" value="P:aminergic neurotransmitter loading into synaptic vesicle"/>
    <property type="evidence" value="ECO:0007669"/>
    <property type="project" value="TreeGrafter"/>
</dbReference>
<dbReference type="Proteomes" id="UP000682733">
    <property type="component" value="Unassembled WGS sequence"/>
</dbReference>
<feature type="transmembrane region" description="Helical" evidence="8">
    <location>
        <begin position="178"/>
        <end position="204"/>
    </location>
</feature>
<dbReference type="GO" id="GO:0030672">
    <property type="term" value="C:synaptic vesicle membrane"/>
    <property type="evidence" value="ECO:0007669"/>
    <property type="project" value="TreeGrafter"/>
</dbReference>
<keyword evidence="3" id="KW-0813">Transport</keyword>
<dbReference type="InterPro" id="IPR011701">
    <property type="entry name" value="MFS"/>
</dbReference>
<evidence type="ECO:0000256" key="6">
    <source>
        <dbReference type="ARBA" id="ARBA00022989"/>
    </source>
</evidence>
<dbReference type="GO" id="GO:0005335">
    <property type="term" value="F:serotonin:sodium:chloride symporter activity"/>
    <property type="evidence" value="ECO:0007669"/>
    <property type="project" value="TreeGrafter"/>
</dbReference>
<dbReference type="SUPFAM" id="SSF103473">
    <property type="entry name" value="MFS general substrate transporter"/>
    <property type="match status" value="1"/>
</dbReference>
<evidence type="ECO:0000313" key="10">
    <source>
        <dbReference type="EMBL" id="CAF0915491.1"/>
    </source>
</evidence>
<dbReference type="OrthoDB" id="5086884at2759"/>
<dbReference type="InterPro" id="IPR020846">
    <property type="entry name" value="MFS_dom"/>
</dbReference>
<dbReference type="EMBL" id="CAJOBA010003814">
    <property type="protein sequence ID" value="CAF3693831.1"/>
    <property type="molecule type" value="Genomic_DNA"/>
</dbReference>
<feature type="transmembrane region" description="Helical" evidence="8">
    <location>
        <begin position="288"/>
        <end position="305"/>
    </location>
</feature>
<dbReference type="Gene3D" id="1.20.1250.20">
    <property type="entry name" value="MFS general substrate transporter like domains"/>
    <property type="match status" value="2"/>
</dbReference>
<dbReference type="PROSITE" id="PS50850">
    <property type="entry name" value="MFS"/>
    <property type="match status" value="1"/>
</dbReference>
<dbReference type="GO" id="GO:0043195">
    <property type="term" value="C:terminal bouton"/>
    <property type="evidence" value="ECO:0007669"/>
    <property type="project" value="TreeGrafter"/>
</dbReference>
<feature type="transmembrane region" description="Helical" evidence="8">
    <location>
        <begin position="114"/>
        <end position="136"/>
    </location>
</feature>
<dbReference type="CDD" id="cd17384">
    <property type="entry name" value="MFS_SLC18A1_2_VAT1_2"/>
    <property type="match status" value="1"/>
</dbReference>
<dbReference type="PANTHER" id="PTHR23506:SF23">
    <property type="entry name" value="GH10249P"/>
    <property type="match status" value="1"/>
</dbReference>
<keyword evidence="5" id="KW-0532">Neurotransmitter transport</keyword>
<evidence type="ECO:0000256" key="8">
    <source>
        <dbReference type="SAM" id="Phobius"/>
    </source>
</evidence>
<dbReference type="PANTHER" id="PTHR23506">
    <property type="entry name" value="GH10249P"/>
    <property type="match status" value="1"/>
</dbReference>
<feature type="transmembrane region" description="Helical" evidence="8">
    <location>
        <begin position="376"/>
        <end position="396"/>
    </location>
</feature>
<dbReference type="EMBL" id="CAJNOK010003813">
    <property type="protein sequence ID" value="CAF0915491.1"/>
    <property type="molecule type" value="Genomic_DNA"/>
</dbReference>
<dbReference type="Proteomes" id="UP000663829">
    <property type="component" value="Unassembled WGS sequence"/>
</dbReference>
<dbReference type="InterPro" id="IPR050930">
    <property type="entry name" value="MFS_Vesicular_Transporter"/>
</dbReference>
<reference evidence="11" key="1">
    <citation type="submission" date="2021-02" db="EMBL/GenBank/DDBJ databases">
        <authorList>
            <person name="Nowell W R."/>
        </authorList>
    </citation>
    <scope>NUCLEOTIDE SEQUENCE</scope>
</reference>
<comment type="similarity">
    <text evidence="2">Belongs to the major facilitator superfamily. Vesicular transporter family.</text>
</comment>
<evidence type="ECO:0000256" key="4">
    <source>
        <dbReference type="ARBA" id="ARBA00022692"/>
    </source>
</evidence>
<proteinExistence type="inferred from homology"/>
<evidence type="ECO:0000256" key="3">
    <source>
        <dbReference type="ARBA" id="ARBA00022448"/>
    </source>
</evidence>
<dbReference type="FunFam" id="1.20.1250.20:FF:000145">
    <property type="entry name" value="Chromaffin granule amine transporter"/>
    <property type="match status" value="1"/>
</dbReference>
<evidence type="ECO:0000256" key="2">
    <source>
        <dbReference type="ARBA" id="ARBA00006829"/>
    </source>
</evidence>
<keyword evidence="7 8" id="KW-0472">Membrane</keyword>
<organism evidence="11 14">
    <name type="scientific">Didymodactylos carnosus</name>
    <dbReference type="NCBI Taxonomy" id="1234261"/>
    <lineage>
        <taxon>Eukaryota</taxon>
        <taxon>Metazoa</taxon>
        <taxon>Spiralia</taxon>
        <taxon>Gnathifera</taxon>
        <taxon>Rotifera</taxon>
        <taxon>Eurotatoria</taxon>
        <taxon>Bdelloidea</taxon>
        <taxon>Philodinida</taxon>
        <taxon>Philodinidae</taxon>
        <taxon>Didymodactylos</taxon>
    </lineage>
</organism>
<evidence type="ECO:0000313" key="12">
    <source>
        <dbReference type="EMBL" id="CAF3693831.1"/>
    </source>
</evidence>
<sequence length="437" mass="47502">MLLTTVVPIIPDYLYQLEHETDPIYQVLAKNCSNFAPVRRSDYFQRHPTALHQYLVDINCTDLDNWAMNVIQIEHGNKKIVLVKENSRVGIMFASKAFVQLIINPFIGPLTNRVGYSIPMFSGFVIMFLSTITFAFGKSYTVLFIARAVQGIGSACSSVSGLGMLADRYPDDEERGRAMGIALGGLALGVLVGPPFGGFMYGFVGKASPFLILAALGLFDGLLQLTVLKPGVSTETAEGASLKTLIQDPYILVAAGAITFGNMGIAMMEPSLPIWMMVKMNSSEFQQGLAFLPASIAYLIGTNIFGPMAHRIGRWLCCMIGLIIIAISLLCVPLATSIWGLLLPNAGLGFAIGMVDSSMMPQMGHLVDIRHSSVYGSVYAIADVAFCPGLSGFIVRTLGFQWMLYTISLICLLYAPLMLFLRNPPGKDEKVVCNSYV</sequence>
<dbReference type="AlphaFoldDB" id="A0A814IX20"/>
<evidence type="ECO:0000313" key="14">
    <source>
        <dbReference type="Proteomes" id="UP000663829"/>
    </source>
</evidence>
<name>A0A814IX20_9BILA</name>
<evidence type="ECO:0000313" key="13">
    <source>
        <dbReference type="EMBL" id="CAF3802417.1"/>
    </source>
</evidence>
<feature type="transmembrane region" description="Helical" evidence="8">
    <location>
        <begin position="249"/>
        <end position="268"/>
    </location>
</feature>
<dbReference type="GO" id="GO:0042910">
    <property type="term" value="F:xenobiotic transmembrane transporter activity"/>
    <property type="evidence" value="ECO:0007669"/>
    <property type="project" value="InterPro"/>
</dbReference>
<evidence type="ECO:0000259" key="9">
    <source>
        <dbReference type="PROSITE" id="PS50850"/>
    </source>
</evidence>
<gene>
    <name evidence="11" type="ORF">GPM918_LOCUS15309</name>
    <name evidence="10" type="ORF">OVA965_LOCUS10347</name>
    <name evidence="13" type="ORF">SRO942_LOCUS15311</name>
    <name evidence="12" type="ORF">TMI583_LOCUS10343</name>
</gene>
<evidence type="ECO:0000256" key="5">
    <source>
        <dbReference type="ARBA" id="ARBA00022775"/>
    </source>
</evidence>
<dbReference type="Proteomes" id="UP000681722">
    <property type="component" value="Unassembled WGS sequence"/>
</dbReference>
<protein>
    <recommendedName>
        <fullName evidence="9">Major facilitator superfamily (MFS) profile domain-containing protein</fullName>
    </recommendedName>
</protein>
<evidence type="ECO:0000256" key="1">
    <source>
        <dbReference type="ARBA" id="ARBA00004141"/>
    </source>
</evidence>
<keyword evidence="14" id="KW-1185">Reference proteome</keyword>
<dbReference type="InterPro" id="IPR036259">
    <property type="entry name" value="MFS_trans_sf"/>
</dbReference>
<keyword evidence="6 8" id="KW-1133">Transmembrane helix</keyword>
<evidence type="ECO:0000256" key="7">
    <source>
        <dbReference type="ARBA" id="ARBA00023136"/>
    </source>
</evidence>
<comment type="caution">
    <text evidence="11">The sequence shown here is derived from an EMBL/GenBank/DDBJ whole genome shotgun (WGS) entry which is preliminary data.</text>
</comment>
<accession>A0A814IX20</accession>
<feature type="transmembrane region" description="Helical" evidence="8">
    <location>
        <begin position="402"/>
        <end position="421"/>
    </location>
</feature>
<dbReference type="EMBL" id="CAJNOQ010003828">
    <property type="protein sequence ID" value="CAF1031633.1"/>
    <property type="molecule type" value="Genomic_DNA"/>
</dbReference>
<dbReference type="NCBIfam" id="TIGR00880">
    <property type="entry name" value="2_A_01_02"/>
    <property type="match status" value="1"/>
</dbReference>
<dbReference type="Pfam" id="PF07690">
    <property type="entry name" value="MFS_1"/>
    <property type="match status" value="1"/>
</dbReference>
<dbReference type="InterPro" id="IPR001958">
    <property type="entry name" value="Tet-R_TetA/multi-R_MdtG-like"/>
</dbReference>
<comment type="subcellular location">
    <subcellularLocation>
        <location evidence="1">Membrane</location>
        <topology evidence="1">Multi-pass membrane protein</topology>
    </subcellularLocation>
</comment>
<evidence type="ECO:0000313" key="11">
    <source>
        <dbReference type="EMBL" id="CAF1031633.1"/>
    </source>
</evidence>
<keyword evidence="4 8" id="KW-0812">Transmembrane</keyword>
<dbReference type="EMBL" id="CAJOBC010003829">
    <property type="protein sequence ID" value="CAF3802417.1"/>
    <property type="molecule type" value="Genomic_DNA"/>
</dbReference>